<dbReference type="EMBL" id="JACXVP010000010">
    <property type="protein sequence ID" value="KAG5580452.1"/>
    <property type="molecule type" value="Genomic_DNA"/>
</dbReference>
<evidence type="ECO:0000313" key="2">
    <source>
        <dbReference type="EMBL" id="KAG5580452.1"/>
    </source>
</evidence>
<proteinExistence type="predicted"/>
<gene>
    <name evidence="2" type="ORF">H5410_051079</name>
</gene>
<evidence type="ECO:0000256" key="1">
    <source>
        <dbReference type="SAM" id="MobiDB-lite"/>
    </source>
</evidence>
<protein>
    <submittedName>
        <fullName evidence="2">Uncharacterized protein</fullName>
    </submittedName>
</protein>
<evidence type="ECO:0000313" key="3">
    <source>
        <dbReference type="Proteomes" id="UP000824120"/>
    </source>
</evidence>
<organism evidence="2 3">
    <name type="scientific">Solanum commersonii</name>
    <name type="common">Commerson's wild potato</name>
    <name type="synonym">Commerson's nightshade</name>
    <dbReference type="NCBI Taxonomy" id="4109"/>
    <lineage>
        <taxon>Eukaryota</taxon>
        <taxon>Viridiplantae</taxon>
        <taxon>Streptophyta</taxon>
        <taxon>Embryophyta</taxon>
        <taxon>Tracheophyta</taxon>
        <taxon>Spermatophyta</taxon>
        <taxon>Magnoliopsida</taxon>
        <taxon>eudicotyledons</taxon>
        <taxon>Gunneridae</taxon>
        <taxon>Pentapetalae</taxon>
        <taxon>asterids</taxon>
        <taxon>lamiids</taxon>
        <taxon>Solanales</taxon>
        <taxon>Solanaceae</taxon>
        <taxon>Solanoideae</taxon>
        <taxon>Solaneae</taxon>
        <taxon>Solanum</taxon>
    </lineage>
</organism>
<dbReference type="AlphaFoldDB" id="A0A9J5WZG2"/>
<dbReference type="Proteomes" id="UP000824120">
    <property type="component" value="Chromosome 10"/>
</dbReference>
<reference evidence="2 3" key="1">
    <citation type="submission" date="2020-09" db="EMBL/GenBank/DDBJ databases">
        <title>De no assembly of potato wild relative species, Solanum commersonii.</title>
        <authorList>
            <person name="Cho K."/>
        </authorList>
    </citation>
    <scope>NUCLEOTIDE SEQUENCE [LARGE SCALE GENOMIC DNA]</scope>
    <source>
        <strain evidence="2">LZ3.2</strain>
        <tissue evidence="2">Leaf</tissue>
    </source>
</reference>
<sequence length="85" mass="9396">MEGSSRSSVVVTWGTYTQDQNVTPGIDAPKNKANVYISGQLLFFYGWGIWIEEQCKDTNMQRGTKQTEEMKKGKPGDSPGHLANG</sequence>
<feature type="compositionally biased region" description="Basic and acidic residues" evidence="1">
    <location>
        <begin position="65"/>
        <end position="75"/>
    </location>
</feature>
<accession>A0A9J5WZG2</accession>
<comment type="caution">
    <text evidence="2">The sequence shown here is derived from an EMBL/GenBank/DDBJ whole genome shotgun (WGS) entry which is preliminary data.</text>
</comment>
<name>A0A9J5WZG2_SOLCO</name>
<keyword evidence="3" id="KW-1185">Reference proteome</keyword>
<feature type="region of interest" description="Disordered" evidence="1">
    <location>
        <begin position="59"/>
        <end position="85"/>
    </location>
</feature>